<dbReference type="Gene3D" id="1.10.1670.40">
    <property type="match status" value="1"/>
</dbReference>
<organism evidence="4">
    <name type="scientific">bioreactor metagenome</name>
    <dbReference type="NCBI Taxonomy" id="1076179"/>
    <lineage>
        <taxon>unclassified sequences</taxon>
        <taxon>metagenomes</taxon>
        <taxon>ecological metagenomes</taxon>
    </lineage>
</organism>
<evidence type="ECO:0000259" key="3">
    <source>
        <dbReference type="SMART" id="SM00478"/>
    </source>
</evidence>
<dbReference type="GO" id="GO:0006307">
    <property type="term" value="P:DNA alkylation repair"/>
    <property type="evidence" value="ECO:0007669"/>
    <property type="project" value="TreeGrafter"/>
</dbReference>
<name>A0A644YPT7_9ZZZZ</name>
<dbReference type="SMART" id="SM00478">
    <property type="entry name" value="ENDO3c"/>
    <property type="match status" value="1"/>
</dbReference>
<reference evidence="4" key="1">
    <citation type="submission" date="2019-08" db="EMBL/GenBank/DDBJ databases">
        <authorList>
            <person name="Kucharzyk K."/>
            <person name="Murdoch R.W."/>
            <person name="Higgins S."/>
            <person name="Loffler F."/>
        </authorList>
    </citation>
    <scope>NUCLEOTIDE SEQUENCE</scope>
</reference>
<dbReference type="SUPFAM" id="SSF48150">
    <property type="entry name" value="DNA-glycosylase"/>
    <property type="match status" value="1"/>
</dbReference>
<dbReference type="EMBL" id="VSSQ01005750">
    <property type="protein sequence ID" value="MPM30297.1"/>
    <property type="molecule type" value="Genomic_DNA"/>
</dbReference>
<dbReference type="Pfam" id="PF00730">
    <property type="entry name" value="HhH-GPD"/>
    <property type="match status" value="1"/>
</dbReference>
<dbReference type="InterPro" id="IPR003265">
    <property type="entry name" value="HhH-GPD_domain"/>
</dbReference>
<keyword evidence="2" id="KW-0234">DNA repair</keyword>
<gene>
    <name evidence="4" type="ORF">SDC9_76845</name>
</gene>
<protein>
    <recommendedName>
        <fullName evidence="3">HhH-GPD domain-containing protein</fullName>
    </recommendedName>
</protein>
<proteinExistence type="predicted"/>
<dbReference type="GO" id="GO:0032993">
    <property type="term" value="C:protein-DNA complex"/>
    <property type="evidence" value="ECO:0007669"/>
    <property type="project" value="TreeGrafter"/>
</dbReference>
<comment type="caution">
    <text evidence="4">The sequence shown here is derived from an EMBL/GenBank/DDBJ whole genome shotgun (WGS) entry which is preliminary data.</text>
</comment>
<dbReference type="InterPro" id="IPR051912">
    <property type="entry name" value="Alkylbase_DNA_Glycosylase/TA"/>
</dbReference>
<dbReference type="PANTHER" id="PTHR43003">
    <property type="entry name" value="DNA-3-METHYLADENINE GLYCOSYLASE"/>
    <property type="match status" value="1"/>
</dbReference>
<dbReference type="GO" id="GO:0008725">
    <property type="term" value="F:DNA-3-methyladenine glycosylase activity"/>
    <property type="evidence" value="ECO:0007669"/>
    <property type="project" value="TreeGrafter"/>
</dbReference>
<dbReference type="InterPro" id="IPR011257">
    <property type="entry name" value="DNA_glycosylase"/>
</dbReference>
<evidence type="ECO:0000256" key="2">
    <source>
        <dbReference type="ARBA" id="ARBA00023204"/>
    </source>
</evidence>
<dbReference type="PANTHER" id="PTHR43003:SF5">
    <property type="entry name" value="DNA-3-METHYLADENINE GLYCOSYLASE"/>
    <property type="match status" value="1"/>
</dbReference>
<dbReference type="GO" id="GO:0032131">
    <property type="term" value="F:alkylated DNA binding"/>
    <property type="evidence" value="ECO:0007669"/>
    <property type="project" value="TreeGrafter"/>
</dbReference>
<dbReference type="AlphaFoldDB" id="A0A644YPT7"/>
<dbReference type="GO" id="GO:0043916">
    <property type="term" value="F:DNA-7-methylguanine glycosylase activity"/>
    <property type="evidence" value="ECO:0007669"/>
    <property type="project" value="TreeGrafter"/>
</dbReference>
<sequence length="201" mass="22324">MERETAYLKTADPLLANVMEAVGPLPHHLATDGFAFLVEAIIGQMLSTKAADTIAKRVRNLVGGEPKPEALNMTEEQALRGCGLSGRKAQTIKELASYLSTHEEALSQLGSLSDGECMKELTKHKGIGAWTAKMYLLFVLDRPDILPYEDGALRQAFVSVYGTDKEEAIRQRGRLWSPYCSIACRYLYRYLDLGLTRARVQ</sequence>
<keyword evidence="1" id="KW-0227">DNA damage</keyword>
<dbReference type="Gene3D" id="1.10.340.30">
    <property type="entry name" value="Hypothetical protein, domain 2"/>
    <property type="match status" value="1"/>
</dbReference>
<evidence type="ECO:0000256" key="1">
    <source>
        <dbReference type="ARBA" id="ARBA00022763"/>
    </source>
</evidence>
<dbReference type="GO" id="GO:0005737">
    <property type="term" value="C:cytoplasm"/>
    <property type="evidence" value="ECO:0007669"/>
    <property type="project" value="TreeGrafter"/>
</dbReference>
<accession>A0A644YPT7</accession>
<dbReference type="GO" id="GO:0006285">
    <property type="term" value="P:base-excision repair, AP site formation"/>
    <property type="evidence" value="ECO:0007669"/>
    <property type="project" value="TreeGrafter"/>
</dbReference>
<dbReference type="CDD" id="cd00056">
    <property type="entry name" value="ENDO3c"/>
    <property type="match status" value="1"/>
</dbReference>
<evidence type="ECO:0000313" key="4">
    <source>
        <dbReference type="EMBL" id="MPM30297.1"/>
    </source>
</evidence>
<feature type="domain" description="HhH-GPD" evidence="3">
    <location>
        <begin position="42"/>
        <end position="196"/>
    </location>
</feature>